<reference evidence="2 3" key="1">
    <citation type="submission" date="2010-05" db="EMBL/GenBank/DDBJ databases">
        <title>The Genome Sequence of Thecamonas trahens ATCC 50062.</title>
        <authorList>
            <consortium name="The Broad Institute Genome Sequencing Platform"/>
            <person name="Russ C."/>
            <person name="Cuomo C."/>
            <person name="Shea T."/>
            <person name="Young S.K."/>
            <person name="Zeng Q."/>
            <person name="Koehrsen M."/>
            <person name="Haas B."/>
            <person name="Borodovsky M."/>
            <person name="Guigo R."/>
            <person name="Alvarado L."/>
            <person name="Berlin A."/>
            <person name="Bochicchio J."/>
            <person name="Borenstein D."/>
            <person name="Chapman S."/>
            <person name="Chen Z."/>
            <person name="Freedman E."/>
            <person name="Gellesch M."/>
            <person name="Goldberg J."/>
            <person name="Griggs A."/>
            <person name="Gujja S."/>
            <person name="Heilman E."/>
            <person name="Heiman D."/>
            <person name="Hepburn T."/>
            <person name="Howarth C."/>
            <person name="Jen D."/>
            <person name="Larson L."/>
            <person name="Mehta T."/>
            <person name="Park D."/>
            <person name="Pearson M."/>
            <person name="Roberts A."/>
            <person name="Saif S."/>
            <person name="Shenoy N."/>
            <person name="Sisk P."/>
            <person name="Stolte C."/>
            <person name="Sykes S."/>
            <person name="Thomson T."/>
            <person name="Walk T."/>
            <person name="White J."/>
            <person name="Yandava C."/>
            <person name="Burger G."/>
            <person name="Gray M.W."/>
            <person name="Holland P.W.H."/>
            <person name="King N."/>
            <person name="Lang F.B.F."/>
            <person name="Roger A.J."/>
            <person name="Ruiz-Trillo I."/>
            <person name="Lander E."/>
            <person name="Nusbaum C."/>
        </authorList>
    </citation>
    <scope>NUCLEOTIDE SEQUENCE [LARGE SCALE GENOMIC DNA]</scope>
    <source>
        <strain evidence="2 3">ATCC 50062</strain>
    </source>
</reference>
<feature type="compositionally biased region" description="Low complexity" evidence="1">
    <location>
        <begin position="166"/>
        <end position="194"/>
    </location>
</feature>
<feature type="region of interest" description="Disordered" evidence="1">
    <location>
        <begin position="16"/>
        <end position="37"/>
    </location>
</feature>
<dbReference type="Proteomes" id="UP000054408">
    <property type="component" value="Unassembled WGS sequence"/>
</dbReference>
<name>A0A0L0DHR3_THETB</name>
<evidence type="ECO:0000256" key="1">
    <source>
        <dbReference type="SAM" id="MobiDB-lite"/>
    </source>
</evidence>
<evidence type="ECO:0000313" key="2">
    <source>
        <dbReference type="EMBL" id="KNC51852.1"/>
    </source>
</evidence>
<feature type="compositionally biased region" description="Low complexity" evidence="1">
    <location>
        <begin position="247"/>
        <end position="258"/>
    </location>
</feature>
<accession>A0A0L0DHR3</accession>
<organism evidence="2 3">
    <name type="scientific">Thecamonas trahens ATCC 50062</name>
    <dbReference type="NCBI Taxonomy" id="461836"/>
    <lineage>
        <taxon>Eukaryota</taxon>
        <taxon>Apusozoa</taxon>
        <taxon>Apusomonadida</taxon>
        <taxon>Apusomonadidae</taxon>
        <taxon>Thecamonas</taxon>
    </lineage>
</organism>
<evidence type="ECO:0000313" key="3">
    <source>
        <dbReference type="Proteomes" id="UP000054408"/>
    </source>
</evidence>
<gene>
    <name evidence="2" type="ORF">AMSG_07944</name>
</gene>
<dbReference type="EMBL" id="GL349470">
    <property type="protein sequence ID" value="KNC51852.1"/>
    <property type="molecule type" value="Genomic_DNA"/>
</dbReference>
<keyword evidence="3" id="KW-1185">Reference proteome</keyword>
<feature type="region of interest" description="Disordered" evidence="1">
    <location>
        <begin position="130"/>
        <end position="258"/>
    </location>
</feature>
<sequence length="258" mass="27710">MDAEELLVELEFDITAGSGRPSRTPSGRWPARTPAGLSYDRRIVEGETAVQTQPNGSYHDHSELDSLLERSLHRVNVDGEAAVREESAARLSLLEAYVEAEELADASPVRLRTLARKQEQHFDRMAVGLRSRKPARDSDLLDDSSDADPAAFWRPQPRRAHVSFSAATTPARCPAPRGLAASMGSRPPSASRRPVPLIFSPSTSPIRKVASPPPAARPAPRAAALVATRNSPASTRRDAASSEPLRLSALDSDAAAAS</sequence>
<dbReference type="AlphaFoldDB" id="A0A0L0DHR3"/>
<proteinExistence type="predicted"/>
<dbReference type="RefSeq" id="XP_013755713.1">
    <property type="nucleotide sequence ID" value="XM_013900259.1"/>
</dbReference>
<protein>
    <submittedName>
        <fullName evidence="2">Uncharacterized protein</fullName>
    </submittedName>
</protein>
<dbReference type="GeneID" id="25566749"/>